<dbReference type="AlphaFoldDB" id="A0AAV9PED8"/>
<evidence type="ECO:0000256" key="1">
    <source>
        <dbReference type="SAM" id="MobiDB-lite"/>
    </source>
</evidence>
<feature type="compositionally biased region" description="Polar residues" evidence="1">
    <location>
        <begin position="86"/>
        <end position="96"/>
    </location>
</feature>
<comment type="caution">
    <text evidence="2">The sequence shown here is derived from an EMBL/GenBank/DDBJ whole genome shotgun (WGS) entry which is preliminary data.</text>
</comment>
<dbReference type="GeneID" id="89924803"/>
<dbReference type="EMBL" id="JAVRRT010000005">
    <property type="protein sequence ID" value="KAK5171820.1"/>
    <property type="molecule type" value="Genomic_DNA"/>
</dbReference>
<accession>A0AAV9PED8</accession>
<organism evidence="2 3">
    <name type="scientific">Saxophila tyrrhenica</name>
    <dbReference type="NCBI Taxonomy" id="1690608"/>
    <lineage>
        <taxon>Eukaryota</taxon>
        <taxon>Fungi</taxon>
        <taxon>Dikarya</taxon>
        <taxon>Ascomycota</taxon>
        <taxon>Pezizomycotina</taxon>
        <taxon>Dothideomycetes</taxon>
        <taxon>Dothideomycetidae</taxon>
        <taxon>Mycosphaerellales</taxon>
        <taxon>Extremaceae</taxon>
        <taxon>Saxophila</taxon>
    </lineage>
</organism>
<evidence type="ECO:0000313" key="3">
    <source>
        <dbReference type="Proteomes" id="UP001337655"/>
    </source>
</evidence>
<feature type="compositionally biased region" description="Basic and acidic residues" evidence="1">
    <location>
        <begin position="60"/>
        <end position="78"/>
    </location>
</feature>
<feature type="region of interest" description="Disordered" evidence="1">
    <location>
        <begin position="60"/>
        <end position="96"/>
    </location>
</feature>
<dbReference type="RefSeq" id="XP_064660664.1">
    <property type="nucleotide sequence ID" value="XM_064800713.1"/>
</dbReference>
<evidence type="ECO:0000313" key="2">
    <source>
        <dbReference type="EMBL" id="KAK5171820.1"/>
    </source>
</evidence>
<feature type="region of interest" description="Disordered" evidence="1">
    <location>
        <begin position="1"/>
        <end position="30"/>
    </location>
</feature>
<sequence>MAETTDELVSSLGTLSVDDKSTQPAEPTSLRANFPLPRELRDHIYGYLLSHEHVHEKPWYTHPSERRGKWTSPERCEDVPVPSQHPVRQQGSTSGSFRRIRQEPICGCVFQMEAGFPCLTLLRDADRHREPISRREFKHFVLRVHLKAPPAYKTTKDKIQSCLMLGSDLPALHKVLQYVHYMNDSTAVMVIDLADRISLSTVADSKTILPTLTCRFEVAGPTRLNGDQLSSILAGFKEVVHGNQQVNFLNVPESHSELVAAVKRVMAPPAVWVDAMAWKMHESLTAFKASGDRLARSGCNMQASAKYRLICSILDASFVFHAPPEGYISEFGHAATALFVLMLSATVTDGFLCLRRGQGEQRVVRHAHVLRLMLAQLYDNSFPDVMRNTLMSILTGNSQALHMVHWFFTLQAFLIPNRDVLNEGGSHTIVDMHALRKFFSNSEHFQRDLEVVSTTLSNPKNRDSYFARSEGTFAHLSEMCSLEDLPTQILDICLPPEFKKPEGMEGFINKTSLAAIWAFDPKTAAELEGVDVPEQDS</sequence>
<reference evidence="2 3" key="1">
    <citation type="submission" date="2023-08" db="EMBL/GenBank/DDBJ databases">
        <title>Black Yeasts Isolated from many extreme environments.</title>
        <authorList>
            <person name="Coleine C."/>
            <person name="Stajich J.E."/>
            <person name="Selbmann L."/>
        </authorList>
    </citation>
    <scope>NUCLEOTIDE SEQUENCE [LARGE SCALE GENOMIC DNA]</scope>
    <source>
        <strain evidence="2 3">CCFEE 5935</strain>
    </source>
</reference>
<dbReference type="Proteomes" id="UP001337655">
    <property type="component" value="Unassembled WGS sequence"/>
</dbReference>
<proteinExistence type="predicted"/>
<protein>
    <submittedName>
        <fullName evidence="2">Uncharacterized protein</fullName>
    </submittedName>
</protein>
<name>A0AAV9PED8_9PEZI</name>
<gene>
    <name evidence="2" type="ORF">LTR77_003456</name>
</gene>
<keyword evidence="3" id="KW-1185">Reference proteome</keyword>